<sequence>MYQGDSLKYEKEVKEFLQKQDQIELAYLFGSVAYGEQGKLSDIDLALFLDESLDKEERFKLNLTLISDLQDILKTDQLDLVIMNDAPVSLNFEIIKANYPLLIRDENFKVDMEVHIMSRYLDRQYYDQRWAEELIKKTAEGNK</sequence>
<dbReference type="InterPro" id="IPR052930">
    <property type="entry name" value="TA_antitoxin_MntA"/>
</dbReference>
<protein>
    <submittedName>
        <fullName evidence="2">Nucleotidyltransferase domain protein</fullName>
    </submittedName>
</protein>
<reference evidence="2 3" key="1">
    <citation type="journal article" date="2016" name="ISME J.">
        <title>Chasing the elusive Euryarchaeota class WSA2: genomes reveal a uniquely fastidious methyl-reducing methanogen.</title>
        <authorList>
            <person name="Nobu M.K."/>
            <person name="Narihiro T."/>
            <person name="Kuroda K."/>
            <person name="Mei R."/>
            <person name="Liu W.T."/>
        </authorList>
    </citation>
    <scope>NUCLEOTIDE SEQUENCE [LARGE SCALE GENOMIC DNA]</scope>
    <source>
        <strain evidence="2">U1lsi0528_Bin089</strain>
    </source>
</reference>
<name>A0A150IZF4_9EURY</name>
<dbReference type="EMBL" id="LNGD01000082">
    <property type="protein sequence ID" value="KYC50373.1"/>
    <property type="molecule type" value="Genomic_DNA"/>
</dbReference>
<dbReference type="Gene3D" id="3.30.460.10">
    <property type="entry name" value="Beta Polymerase, domain 2"/>
    <property type="match status" value="1"/>
</dbReference>
<feature type="domain" description="Polymerase beta nucleotidyltransferase" evidence="1">
    <location>
        <begin position="11"/>
        <end position="106"/>
    </location>
</feature>
<dbReference type="Pfam" id="PF18765">
    <property type="entry name" value="Polbeta"/>
    <property type="match status" value="1"/>
</dbReference>
<keyword evidence="2" id="KW-0808">Transferase</keyword>
<dbReference type="AlphaFoldDB" id="A0A150IZF4"/>
<dbReference type="PANTHER" id="PTHR43852:SF3">
    <property type="entry name" value="NUCLEOTIDYLTRANSFERASE"/>
    <property type="match status" value="1"/>
</dbReference>
<dbReference type="CDD" id="cd05403">
    <property type="entry name" value="NT_KNTase_like"/>
    <property type="match status" value="1"/>
</dbReference>
<dbReference type="SUPFAM" id="SSF81301">
    <property type="entry name" value="Nucleotidyltransferase"/>
    <property type="match status" value="1"/>
</dbReference>
<dbReference type="Proteomes" id="UP000075578">
    <property type="component" value="Unassembled WGS sequence"/>
</dbReference>
<evidence type="ECO:0000313" key="2">
    <source>
        <dbReference type="EMBL" id="KYC50373.1"/>
    </source>
</evidence>
<evidence type="ECO:0000259" key="1">
    <source>
        <dbReference type="Pfam" id="PF18765"/>
    </source>
</evidence>
<dbReference type="InterPro" id="IPR041633">
    <property type="entry name" value="Polbeta"/>
</dbReference>
<accession>A0A150IZF4</accession>
<proteinExistence type="predicted"/>
<evidence type="ECO:0000313" key="3">
    <source>
        <dbReference type="Proteomes" id="UP000075578"/>
    </source>
</evidence>
<dbReference type="NCBIfam" id="NF047752">
    <property type="entry name" value="MntA_antitoxin"/>
    <property type="match status" value="1"/>
</dbReference>
<gene>
    <name evidence="2" type="ORF">AMQ74_01267</name>
</gene>
<organism evidence="2 3">
    <name type="scientific">Candidatus Methanofastidiosum methylothiophilum</name>
    <dbReference type="NCBI Taxonomy" id="1705564"/>
    <lineage>
        <taxon>Archaea</taxon>
        <taxon>Methanobacteriati</taxon>
        <taxon>Methanobacteriota</taxon>
        <taxon>Stenosarchaea group</taxon>
        <taxon>Candidatus Methanofastidiosia</taxon>
        <taxon>Candidatus Methanofastidiosales</taxon>
        <taxon>Candidatus Methanofastidiosaceae</taxon>
        <taxon>Candidatus Methanofastidiosum</taxon>
    </lineage>
</organism>
<dbReference type="PANTHER" id="PTHR43852">
    <property type="entry name" value="NUCLEOTIDYLTRANSFERASE"/>
    <property type="match status" value="1"/>
</dbReference>
<dbReference type="GO" id="GO:0016740">
    <property type="term" value="F:transferase activity"/>
    <property type="evidence" value="ECO:0007669"/>
    <property type="project" value="UniProtKB-KW"/>
</dbReference>
<comment type="caution">
    <text evidence="2">The sequence shown here is derived from an EMBL/GenBank/DDBJ whole genome shotgun (WGS) entry which is preliminary data.</text>
</comment>
<dbReference type="InterPro" id="IPR043519">
    <property type="entry name" value="NT_sf"/>
</dbReference>